<dbReference type="EMBL" id="BK032499">
    <property type="protein sequence ID" value="DAF43177.1"/>
    <property type="molecule type" value="Genomic_DNA"/>
</dbReference>
<sequence length="106" mass="12215">MRRLIDADHLLFLLNSAIELRKKLHRNTSDLDMMVDAVNDEPTAYDQNRVVKRLEERTAFLKDCTKYGNKTAEQQSKSYDTMMMYEVKDLVDDLLEIVKAGGSDGN</sequence>
<protein>
    <submittedName>
        <fullName evidence="1">Uncharacterized protein</fullName>
    </submittedName>
</protein>
<reference evidence="1" key="1">
    <citation type="journal article" date="2021" name="Proc. Natl. Acad. Sci. U.S.A.">
        <title>A Catalog of Tens of Thousands of Viruses from Human Metagenomes Reveals Hidden Associations with Chronic Diseases.</title>
        <authorList>
            <person name="Tisza M.J."/>
            <person name="Buck C.B."/>
        </authorList>
    </citation>
    <scope>NUCLEOTIDE SEQUENCE</scope>
    <source>
        <strain evidence="1">CtLeh52</strain>
    </source>
</reference>
<proteinExistence type="predicted"/>
<name>A0A8S5RX31_9CAUD</name>
<evidence type="ECO:0000313" key="1">
    <source>
        <dbReference type="EMBL" id="DAF43177.1"/>
    </source>
</evidence>
<accession>A0A8S5RX31</accession>
<organism evidence="1">
    <name type="scientific">Siphoviridae sp. ctLeh52</name>
    <dbReference type="NCBI Taxonomy" id="2827849"/>
    <lineage>
        <taxon>Viruses</taxon>
        <taxon>Duplodnaviria</taxon>
        <taxon>Heunggongvirae</taxon>
        <taxon>Uroviricota</taxon>
        <taxon>Caudoviricetes</taxon>
    </lineage>
</organism>